<organism evidence="4 5">
    <name type="scientific">Lactuca saligna</name>
    <name type="common">Willowleaf lettuce</name>
    <dbReference type="NCBI Taxonomy" id="75948"/>
    <lineage>
        <taxon>Eukaryota</taxon>
        <taxon>Viridiplantae</taxon>
        <taxon>Streptophyta</taxon>
        <taxon>Embryophyta</taxon>
        <taxon>Tracheophyta</taxon>
        <taxon>Spermatophyta</taxon>
        <taxon>Magnoliopsida</taxon>
        <taxon>eudicotyledons</taxon>
        <taxon>Gunneridae</taxon>
        <taxon>Pentapetalae</taxon>
        <taxon>asterids</taxon>
        <taxon>campanulids</taxon>
        <taxon>Asterales</taxon>
        <taxon>Asteraceae</taxon>
        <taxon>Cichorioideae</taxon>
        <taxon>Cichorieae</taxon>
        <taxon>Lactucinae</taxon>
        <taxon>Lactuca</taxon>
    </lineage>
</organism>
<dbReference type="GO" id="GO:0008380">
    <property type="term" value="P:RNA splicing"/>
    <property type="evidence" value="ECO:0007669"/>
    <property type="project" value="UniProtKB-KW"/>
</dbReference>
<evidence type="ECO:0000313" key="5">
    <source>
        <dbReference type="Proteomes" id="UP001177003"/>
    </source>
</evidence>
<protein>
    <submittedName>
        <fullName evidence="4">Uncharacterized protein</fullName>
    </submittedName>
</protein>
<evidence type="ECO:0000313" key="4">
    <source>
        <dbReference type="EMBL" id="CAI9289314.1"/>
    </source>
</evidence>
<dbReference type="GO" id="GO:0003723">
    <property type="term" value="F:RNA binding"/>
    <property type="evidence" value="ECO:0007669"/>
    <property type="project" value="UniProtKB-KW"/>
</dbReference>
<dbReference type="Gene3D" id="3.30.70.330">
    <property type="match status" value="1"/>
</dbReference>
<sequence>MVLCCKHFLAMNALAASSTHTKVFSVSQLIMGDKTLTVRRANQCQTQPKPEQESVLLHAQQQIALKRMMLQLPPSIGTTATKFLCLTQVVTEDELKDDEDYQDILEDMQNRMWKIRSLVNVVIPRPNPTGEPAPGVGKVFLEYADVELDSQSP</sequence>
<keyword evidence="5" id="KW-1185">Reference proteome</keyword>
<evidence type="ECO:0000256" key="1">
    <source>
        <dbReference type="ARBA" id="ARBA00022664"/>
    </source>
</evidence>
<keyword evidence="2" id="KW-0694">RNA-binding</keyword>
<dbReference type="EMBL" id="OX465082">
    <property type="protein sequence ID" value="CAI9289314.1"/>
    <property type="molecule type" value="Genomic_DNA"/>
</dbReference>
<dbReference type="CDD" id="cd12232">
    <property type="entry name" value="RRM3_U2AF65"/>
    <property type="match status" value="1"/>
</dbReference>
<dbReference type="InterPro" id="IPR012677">
    <property type="entry name" value="Nucleotide-bd_a/b_plait_sf"/>
</dbReference>
<dbReference type="Proteomes" id="UP001177003">
    <property type="component" value="Chromosome 6"/>
</dbReference>
<dbReference type="AlphaFoldDB" id="A0AA36EAP1"/>
<keyword evidence="1" id="KW-0507">mRNA processing</keyword>
<dbReference type="GO" id="GO:0006397">
    <property type="term" value="P:mRNA processing"/>
    <property type="evidence" value="ECO:0007669"/>
    <property type="project" value="UniProtKB-KW"/>
</dbReference>
<dbReference type="PANTHER" id="PTHR23139">
    <property type="entry name" value="RNA-BINDING PROTEIN"/>
    <property type="match status" value="1"/>
</dbReference>
<gene>
    <name evidence="4" type="ORF">LSALG_LOCUS28558</name>
</gene>
<accession>A0AA36EAP1</accession>
<reference evidence="4" key="1">
    <citation type="submission" date="2023-04" db="EMBL/GenBank/DDBJ databases">
        <authorList>
            <person name="Vijverberg K."/>
            <person name="Xiong W."/>
            <person name="Schranz E."/>
        </authorList>
    </citation>
    <scope>NUCLEOTIDE SEQUENCE</scope>
</reference>
<evidence type="ECO:0000256" key="2">
    <source>
        <dbReference type="ARBA" id="ARBA00022884"/>
    </source>
</evidence>
<name>A0AA36EAP1_LACSI</name>
<keyword evidence="3" id="KW-0508">mRNA splicing</keyword>
<proteinExistence type="predicted"/>
<evidence type="ECO:0000256" key="3">
    <source>
        <dbReference type="ARBA" id="ARBA00023187"/>
    </source>
</evidence>